<proteinExistence type="predicted"/>
<sequence>MTRTRTALLCATLLASALQVTAVTAAPRHEQHCTSTPGMLRGEARQIVDIVRKARREPGLEAALVRVATDGRELVTGSVGESMAGLATTASRLHDHVTDPALFNPGTVGLPGATAICPVGVCEPMIEAFHYGIGVLAEKGWVFQNPSRSGFA</sequence>
<name>A0AAE8W9M9_9ACTN</name>
<accession>A0AAE8W9M9</accession>
<feature type="signal peptide" evidence="1">
    <location>
        <begin position="1"/>
        <end position="25"/>
    </location>
</feature>
<gene>
    <name evidence="2" type="ORF">Sipo8835_02580</name>
</gene>
<organism evidence="2 3">
    <name type="scientific">Streptomyces ipomoeae</name>
    <dbReference type="NCBI Taxonomy" id="103232"/>
    <lineage>
        <taxon>Bacteria</taxon>
        <taxon>Bacillati</taxon>
        <taxon>Actinomycetota</taxon>
        <taxon>Actinomycetes</taxon>
        <taxon>Kitasatosporales</taxon>
        <taxon>Streptomycetaceae</taxon>
        <taxon>Streptomyces</taxon>
    </lineage>
</organism>
<dbReference type="AlphaFoldDB" id="A0AAE8W9M9"/>
<dbReference type="EMBL" id="SPAZ01000030">
    <property type="protein sequence ID" value="TQE39231.1"/>
    <property type="molecule type" value="Genomic_DNA"/>
</dbReference>
<evidence type="ECO:0000313" key="2">
    <source>
        <dbReference type="EMBL" id="TQE39231.1"/>
    </source>
</evidence>
<reference evidence="2 3" key="1">
    <citation type="submission" date="2019-03" db="EMBL/GenBank/DDBJ databases">
        <title>Comparative genomic analyses of the sweetpotato soil rot pathogen, Streptomyces ipomoeae.</title>
        <authorList>
            <person name="Ruschel Soares N."/>
            <person name="Badger J.H."/>
            <person name="Huguet-Tapia J.C."/>
            <person name="Clark C.A."/>
            <person name="Pettis G.S."/>
        </authorList>
    </citation>
    <scope>NUCLEOTIDE SEQUENCE [LARGE SCALE GENOMIC DNA]</scope>
    <source>
        <strain evidence="2 3">88-35</strain>
    </source>
</reference>
<comment type="caution">
    <text evidence="2">The sequence shown here is derived from an EMBL/GenBank/DDBJ whole genome shotgun (WGS) entry which is preliminary data.</text>
</comment>
<evidence type="ECO:0000256" key="1">
    <source>
        <dbReference type="SAM" id="SignalP"/>
    </source>
</evidence>
<evidence type="ECO:0000313" key="3">
    <source>
        <dbReference type="Proteomes" id="UP000318720"/>
    </source>
</evidence>
<keyword evidence="1" id="KW-0732">Signal</keyword>
<protein>
    <submittedName>
        <fullName evidence="2">Uncharacterized protein</fullName>
    </submittedName>
</protein>
<dbReference type="Proteomes" id="UP000318720">
    <property type="component" value="Unassembled WGS sequence"/>
</dbReference>
<dbReference type="RefSeq" id="WP_141580581.1">
    <property type="nucleotide sequence ID" value="NZ_JARAVA010000081.1"/>
</dbReference>
<feature type="chain" id="PRO_5042002087" evidence="1">
    <location>
        <begin position="26"/>
        <end position="152"/>
    </location>
</feature>